<dbReference type="EMBL" id="AYEU01000003">
    <property type="protein sequence ID" value="ESK52386.1"/>
    <property type="molecule type" value="Genomic_DNA"/>
</dbReference>
<name>V2UUV2_9GAMM</name>
<gene>
    <name evidence="1" type="ORF">P255_00537</name>
</gene>
<comment type="caution">
    <text evidence="1">The sequence shown here is derived from an EMBL/GenBank/DDBJ whole genome shotgun (WGS) entry which is preliminary data.</text>
</comment>
<protein>
    <submittedName>
        <fullName evidence="1">Uncharacterized protein</fullName>
    </submittedName>
</protein>
<proteinExistence type="predicted"/>
<organism evidence="1 2">
    <name type="scientific">Acinetobacter brisouii CIP 110357</name>
    <dbReference type="NCBI Taxonomy" id="1341683"/>
    <lineage>
        <taxon>Bacteria</taxon>
        <taxon>Pseudomonadati</taxon>
        <taxon>Pseudomonadota</taxon>
        <taxon>Gammaproteobacteria</taxon>
        <taxon>Moraxellales</taxon>
        <taxon>Moraxellaceae</taxon>
        <taxon>Acinetobacter</taxon>
    </lineage>
</organism>
<dbReference type="AlphaFoldDB" id="V2UUV2"/>
<keyword evidence="2" id="KW-1185">Reference proteome</keyword>
<evidence type="ECO:0000313" key="2">
    <source>
        <dbReference type="Proteomes" id="UP000018418"/>
    </source>
</evidence>
<reference evidence="1 2" key="1">
    <citation type="submission" date="2013-10" db="EMBL/GenBank/DDBJ databases">
        <title>The Genome Sequence of Acinetobacter brisouii CIP 110357.</title>
        <authorList>
            <consortium name="The Broad Institute Genomics Platform"/>
            <consortium name="The Broad Institute Genome Sequencing Center for Infectious Disease"/>
            <person name="Cerqueira G."/>
            <person name="Feldgarden M."/>
            <person name="Courvalin P."/>
            <person name="Grillot-Courvalin C."/>
            <person name="Clermont D."/>
            <person name="Rocha E."/>
            <person name="Yoon E.-J."/>
            <person name="Nemec A."/>
            <person name="Young S.K."/>
            <person name="Zeng Q."/>
            <person name="Gargeya S."/>
            <person name="Fitzgerald M."/>
            <person name="Abouelleil A."/>
            <person name="Alvarado L."/>
            <person name="Berlin A.M."/>
            <person name="Chapman S.B."/>
            <person name="Gainer-Dewar J."/>
            <person name="Goldberg J."/>
            <person name="Gnerre S."/>
            <person name="Griggs A."/>
            <person name="Gujja S."/>
            <person name="Hansen M."/>
            <person name="Howarth C."/>
            <person name="Imamovic A."/>
            <person name="Ireland A."/>
            <person name="Larimer J."/>
            <person name="McCowan C."/>
            <person name="Murphy C."/>
            <person name="Pearson M."/>
            <person name="Poon T.W."/>
            <person name="Priest M."/>
            <person name="Roberts A."/>
            <person name="Saif S."/>
            <person name="Shea T."/>
            <person name="Sykes S."/>
            <person name="Wortman J."/>
            <person name="Nusbaum C."/>
            <person name="Birren B."/>
        </authorList>
    </citation>
    <scope>NUCLEOTIDE SEQUENCE [LARGE SCALE GENOMIC DNA]</scope>
    <source>
        <strain evidence="1 2">CIP 110357</strain>
    </source>
</reference>
<dbReference type="PATRIC" id="fig|1341683.3.peg.530"/>
<dbReference type="HOGENOM" id="CLU_2857397_0_0_6"/>
<evidence type="ECO:0000313" key="1">
    <source>
        <dbReference type="EMBL" id="ESK52386.1"/>
    </source>
</evidence>
<dbReference type="Proteomes" id="UP000018418">
    <property type="component" value="Unassembled WGS sequence"/>
</dbReference>
<sequence>MKEKIFAFIKKKNGHISFVELQNEFPEIKGNEHFGQESFNLLFWPNVTMEFIETINTLINPNRG</sequence>
<accession>V2UUV2</accession>